<dbReference type="InterPro" id="IPR017867">
    <property type="entry name" value="Tyr_phospatase_low_mol_wt"/>
</dbReference>
<dbReference type="EC" id="3.1.3.48" evidence="2"/>
<dbReference type="EMBL" id="LJQO01000603">
    <property type="protein sequence ID" value="KPX54187.1"/>
    <property type="molecule type" value="Genomic_DNA"/>
</dbReference>
<feature type="active site" description="Proton donor" evidence="6">
    <location>
        <position position="117"/>
    </location>
</feature>
<dbReference type="RefSeq" id="WP_057413454.1">
    <property type="nucleotide sequence ID" value="NZ_LJQO01000603.1"/>
</dbReference>
<organism evidence="8 10">
    <name type="scientific">Pseudomonas amygdali pv. photiniae</name>
    <dbReference type="NCBI Taxonomy" id="251724"/>
    <lineage>
        <taxon>Bacteria</taxon>
        <taxon>Pseudomonadati</taxon>
        <taxon>Pseudomonadota</taxon>
        <taxon>Gammaproteobacteria</taxon>
        <taxon>Pseudomonadales</taxon>
        <taxon>Pseudomonadaceae</taxon>
        <taxon>Pseudomonas</taxon>
        <taxon>Pseudomonas amygdali</taxon>
    </lineage>
</organism>
<keyword evidence="3" id="KW-0378">Hydrolase</keyword>
<accession>A0A0P9TBD3</accession>
<comment type="caution">
    <text evidence="8">The sequence shown here is derived from an EMBL/GenBank/DDBJ whole genome shotgun (WGS) entry which is preliminary data.</text>
</comment>
<evidence type="ECO:0000259" key="7">
    <source>
        <dbReference type="SMART" id="SM00226"/>
    </source>
</evidence>
<proteinExistence type="inferred from homology"/>
<evidence type="ECO:0000256" key="4">
    <source>
        <dbReference type="ARBA" id="ARBA00022912"/>
    </source>
</evidence>
<evidence type="ECO:0000256" key="1">
    <source>
        <dbReference type="ARBA" id="ARBA00011063"/>
    </source>
</evidence>
<dbReference type="PATRIC" id="fig|251724.3.peg.886"/>
<dbReference type="Pfam" id="PF01451">
    <property type="entry name" value="LMWPc"/>
    <property type="match status" value="1"/>
</dbReference>
<keyword evidence="4" id="KW-0904">Protein phosphatase</keyword>
<protein>
    <recommendedName>
        <fullName evidence="2">protein-tyrosine-phosphatase</fullName>
        <ecNumber evidence="2">3.1.3.48</ecNumber>
    </recommendedName>
</protein>
<feature type="active site" evidence="6">
    <location>
        <position position="15"/>
    </location>
</feature>
<dbReference type="GO" id="GO:0004725">
    <property type="term" value="F:protein tyrosine phosphatase activity"/>
    <property type="evidence" value="ECO:0007669"/>
    <property type="project" value="UniProtKB-EC"/>
</dbReference>
<dbReference type="SUPFAM" id="SSF52788">
    <property type="entry name" value="Phosphotyrosine protein phosphatases I"/>
    <property type="match status" value="1"/>
</dbReference>
<dbReference type="PRINTS" id="PR00719">
    <property type="entry name" value="LMWPTPASE"/>
</dbReference>
<evidence type="ECO:0000256" key="3">
    <source>
        <dbReference type="ARBA" id="ARBA00022801"/>
    </source>
</evidence>
<dbReference type="Proteomes" id="UP000050469">
    <property type="component" value="Unassembled WGS sequence"/>
</dbReference>
<name>A0A0P9TBD3_PSEA0</name>
<reference evidence="9 11" key="2">
    <citation type="submission" date="2018-08" db="EMBL/GenBank/DDBJ databases">
        <title>Recombination of ecologically and evolutionarily significant loci maintains genetic cohesion in the Pseudomonas syringae species complex.</title>
        <authorList>
            <person name="Dillon M."/>
            <person name="Thakur S."/>
            <person name="Almeida R.N.D."/>
            <person name="Weir B.S."/>
            <person name="Guttman D.S."/>
        </authorList>
    </citation>
    <scope>NUCLEOTIDE SEQUENCE [LARGE SCALE GENOMIC DNA]</scope>
    <source>
        <strain evidence="9 11">ICMP 7847</strain>
    </source>
</reference>
<comment type="similarity">
    <text evidence="1">Belongs to the low molecular weight phosphotyrosine protein phosphatase family.</text>
</comment>
<sequence length="151" mass="16967">MFSNVLVLCVGNICRSPMAVAILHQRLEATQVRVQSAGIAALSGSSIDPAARQVLQTHRVQPQRHAAQQMSRELLRQADLILLMEQAHFADVLKLAPEVRGKAFLIGKWQHPLDIADPYRRPASAFEQTYTQLSSCIDDWLPHFSQEQQDK</sequence>
<evidence type="ECO:0000313" key="9">
    <source>
        <dbReference type="EMBL" id="RMS51090.1"/>
    </source>
</evidence>
<dbReference type="InterPro" id="IPR050438">
    <property type="entry name" value="LMW_PTPase"/>
</dbReference>
<evidence type="ECO:0000313" key="11">
    <source>
        <dbReference type="Proteomes" id="UP000270873"/>
    </source>
</evidence>
<feature type="domain" description="Phosphotyrosine protein phosphatase I" evidence="7">
    <location>
        <begin position="3"/>
        <end position="143"/>
    </location>
</feature>
<dbReference type="CDD" id="cd16343">
    <property type="entry name" value="LMWPTP"/>
    <property type="match status" value="1"/>
</dbReference>
<evidence type="ECO:0000313" key="8">
    <source>
        <dbReference type="EMBL" id="KPX54187.1"/>
    </source>
</evidence>
<feature type="active site" description="Nucleophile" evidence="6">
    <location>
        <position position="9"/>
    </location>
</feature>
<evidence type="ECO:0000256" key="6">
    <source>
        <dbReference type="PIRSR" id="PIRSR617867-1"/>
    </source>
</evidence>
<dbReference type="SMART" id="SM00226">
    <property type="entry name" value="LMWPc"/>
    <property type="match status" value="1"/>
</dbReference>
<dbReference type="AlphaFoldDB" id="A0A0P9TBD3"/>
<gene>
    <name evidence="8" type="ORF">ALO53_00693</name>
    <name evidence="9" type="ORF">ALP66_02111</name>
</gene>
<dbReference type="InterPro" id="IPR023485">
    <property type="entry name" value="Ptyr_pPase"/>
</dbReference>
<comment type="catalytic activity">
    <reaction evidence="5">
        <text>O-phospho-L-tyrosyl-[protein] + H2O = L-tyrosyl-[protein] + phosphate</text>
        <dbReference type="Rhea" id="RHEA:10684"/>
        <dbReference type="Rhea" id="RHEA-COMP:10136"/>
        <dbReference type="Rhea" id="RHEA-COMP:20101"/>
        <dbReference type="ChEBI" id="CHEBI:15377"/>
        <dbReference type="ChEBI" id="CHEBI:43474"/>
        <dbReference type="ChEBI" id="CHEBI:46858"/>
        <dbReference type="ChEBI" id="CHEBI:61978"/>
        <dbReference type="EC" id="3.1.3.48"/>
    </reaction>
</comment>
<dbReference type="InterPro" id="IPR036196">
    <property type="entry name" value="Ptyr_pPase_sf"/>
</dbReference>
<dbReference type="Gene3D" id="3.40.50.2300">
    <property type="match status" value="1"/>
</dbReference>
<dbReference type="PANTHER" id="PTHR11717">
    <property type="entry name" value="LOW MOLECULAR WEIGHT PROTEIN TYROSINE PHOSPHATASE"/>
    <property type="match status" value="1"/>
</dbReference>
<evidence type="ECO:0000256" key="5">
    <source>
        <dbReference type="ARBA" id="ARBA00051722"/>
    </source>
</evidence>
<reference evidence="8 10" key="1">
    <citation type="submission" date="2015-09" db="EMBL/GenBank/DDBJ databases">
        <title>Genome announcement of multiple Pseudomonas syringae strains.</title>
        <authorList>
            <person name="Thakur S."/>
            <person name="Wang P.W."/>
            <person name="Gong Y."/>
            <person name="Weir B.S."/>
            <person name="Guttman D.S."/>
        </authorList>
    </citation>
    <scope>NUCLEOTIDE SEQUENCE [LARGE SCALE GENOMIC DNA]</scope>
    <source>
        <strain evidence="8 10">ICMP7840</strain>
    </source>
</reference>
<evidence type="ECO:0000313" key="10">
    <source>
        <dbReference type="Proteomes" id="UP000050469"/>
    </source>
</evidence>
<evidence type="ECO:0000256" key="2">
    <source>
        <dbReference type="ARBA" id="ARBA00013064"/>
    </source>
</evidence>
<dbReference type="Proteomes" id="UP000270873">
    <property type="component" value="Unassembled WGS sequence"/>
</dbReference>
<dbReference type="EMBL" id="RBSP01000246">
    <property type="protein sequence ID" value="RMS51090.1"/>
    <property type="molecule type" value="Genomic_DNA"/>
</dbReference>
<dbReference type="PANTHER" id="PTHR11717:SF31">
    <property type="entry name" value="LOW MOLECULAR WEIGHT PROTEIN-TYROSINE-PHOSPHATASE ETP-RELATED"/>
    <property type="match status" value="1"/>
</dbReference>